<dbReference type="InterPro" id="IPR021496">
    <property type="entry name" value="DUF3150"/>
</dbReference>
<evidence type="ECO:0000313" key="3">
    <source>
        <dbReference type="Proteomes" id="UP000237222"/>
    </source>
</evidence>
<feature type="region of interest" description="Disordered" evidence="1">
    <location>
        <begin position="278"/>
        <end position="298"/>
    </location>
</feature>
<evidence type="ECO:0000256" key="1">
    <source>
        <dbReference type="SAM" id="MobiDB-lite"/>
    </source>
</evidence>
<dbReference type="EMBL" id="PQGG01000038">
    <property type="protein sequence ID" value="POP51504.1"/>
    <property type="molecule type" value="Genomic_DNA"/>
</dbReference>
<reference evidence="2" key="1">
    <citation type="submission" date="2018-01" db="EMBL/GenBank/DDBJ databases">
        <authorList>
            <person name="Yu X.-D."/>
        </authorList>
    </citation>
    <scope>NUCLEOTIDE SEQUENCE</scope>
    <source>
        <strain evidence="2">ZX-21</strain>
    </source>
</reference>
<name>A0A2S4HBY9_9GAMM</name>
<dbReference type="Pfam" id="PF11348">
    <property type="entry name" value="DUF3150"/>
    <property type="match status" value="1"/>
</dbReference>
<comment type="caution">
    <text evidence="2">The sequence shown here is derived from an EMBL/GenBank/DDBJ whole genome shotgun (WGS) entry which is preliminary data.</text>
</comment>
<dbReference type="Proteomes" id="UP000237222">
    <property type="component" value="Unassembled WGS sequence"/>
</dbReference>
<organism evidence="2 3">
    <name type="scientific">Zhongshania marina</name>
    <dbReference type="NCBI Taxonomy" id="2304603"/>
    <lineage>
        <taxon>Bacteria</taxon>
        <taxon>Pseudomonadati</taxon>
        <taxon>Pseudomonadota</taxon>
        <taxon>Gammaproteobacteria</taxon>
        <taxon>Cellvibrionales</taxon>
        <taxon>Spongiibacteraceae</taxon>
        <taxon>Zhongshania</taxon>
    </lineage>
</organism>
<dbReference type="AlphaFoldDB" id="A0A2S4HBY9"/>
<protein>
    <submittedName>
        <fullName evidence="2">DUF3150 domain-containing protein</fullName>
    </submittedName>
</protein>
<dbReference type="RefSeq" id="WP_103685546.1">
    <property type="nucleotide sequence ID" value="NZ_PQGG01000038.1"/>
</dbReference>
<sequence>MEFIRGTTLVHLKVRCWSGEKKASRDLDIQLGKDGKIPPQKMLDLGRKKIFPPSALDPMNNKRKAAERACLAVGTRFMGGYAIPDHEIDELVTRLNSINTEFDASLSDFLAKFDENRDAWLLDEEVKEFAHILENQIPGSTTVAESYGFSYKLYKINPLEGYEPDEGEIANQVLHEVGQGCRQMVKRLLERNTAISGQKLREQLEPFCNKLDTLSFGNGRILAVLREFKSLYQMIPLERIDKDHPKFGPTVTFLSMCDDAEKLERMYQGDFSVSELVQRPSSNSAPAETQPSPSIAAPAPAAGRVVGYF</sequence>
<proteinExistence type="predicted"/>
<gene>
    <name evidence="2" type="ORF">C0068_16320</name>
</gene>
<evidence type="ECO:0000313" key="2">
    <source>
        <dbReference type="EMBL" id="POP51504.1"/>
    </source>
</evidence>
<dbReference type="OrthoDB" id="8900573at2"/>
<feature type="compositionally biased region" description="Polar residues" evidence="1">
    <location>
        <begin position="279"/>
        <end position="290"/>
    </location>
</feature>
<accession>A0A2S4HBY9</accession>